<proteinExistence type="predicted"/>
<sequence length="179" mass="19817">MIIFILVAEIAAWVAFTFGFSFIGTQFNSAKRLKKQLWNGRIDKLGKAPFSLFMRAYDKKSYIQSFLMVLICNAPGHVVMFLLGYIKIGLVMILIQPFLQGAVVGMGDDKTRLWGVTTSMFEVTGFIISICLGSWGALNLWWISALFLILNALIEAGGVLIGVRGVPGAQAVKNKEYIE</sequence>
<keyword evidence="1" id="KW-1133">Transmembrane helix</keyword>
<evidence type="ECO:0000256" key="1">
    <source>
        <dbReference type="SAM" id="Phobius"/>
    </source>
</evidence>
<feature type="transmembrane region" description="Helical" evidence="1">
    <location>
        <begin position="88"/>
        <end position="106"/>
    </location>
</feature>
<keyword evidence="1" id="KW-0472">Membrane</keyword>
<dbReference type="EMBL" id="MT951617">
    <property type="protein sequence ID" value="QXO84872.1"/>
    <property type="molecule type" value="Genomic_DNA"/>
</dbReference>
<organism evidence="2">
    <name type="scientific">Enterococcus casseliflavus</name>
    <name type="common">Enterococcus flavescens</name>
    <dbReference type="NCBI Taxonomy" id="37734"/>
    <lineage>
        <taxon>Bacteria</taxon>
        <taxon>Bacillati</taxon>
        <taxon>Bacillota</taxon>
        <taxon>Bacilli</taxon>
        <taxon>Lactobacillales</taxon>
        <taxon>Enterococcaceae</taxon>
        <taxon>Enterococcus</taxon>
    </lineage>
</organism>
<feature type="transmembrane region" description="Helical" evidence="1">
    <location>
        <begin position="113"/>
        <end position="135"/>
    </location>
</feature>
<reference evidence="2" key="1">
    <citation type="submission" date="2020-08" db="EMBL/GenBank/DDBJ databases">
        <title>Novel genomic islands and a new vanD-subtype in the first VanD-type vancomycin resistant enterococci identified in Norway.</title>
        <authorList>
            <person name="Rubaye M.A.L."/>
            <person name="Janice J."/>
            <person name="Sundsfjord A."/>
            <person name="Hegstad K."/>
        </authorList>
    </citation>
    <scope>NUCLEOTIDE SEQUENCE</scope>
    <source>
        <strain evidence="2">KresVRE0003</strain>
    </source>
</reference>
<dbReference type="AlphaFoldDB" id="A0A8F5V670"/>
<feature type="transmembrane region" description="Helical" evidence="1">
    <location>
        <begin position="62"/>
        <end position="82"/>
    </location>
</feature>
<name>A0A8F5V670_ENTCA</name>
<gene>
    <name evidence="2" type="ORF">Tn6713_000107</name>
</gene>
<keyword evidence="1" id="KW-0812">Transmembrane</keyword>
<evidence type="ECO:0000313" key="2">
    <source>
        <dbReference type="EMBL" id="QXO84872.1"/>
    </source>
</evidence>
<feature type="transmembrane region" description="Helical" evidence="1">
    <location>
        <begin position="141"/>
        <end position="163"/>
    </location>
</feature>
<dbReference type="RefSeq" id="WP_122644031.1">
    <property type="nucleotide sequence ID" value="NZ_JABBNQ010000005.1"/>
</dbReference>
<protein>
    <submittedName>
        <fullName evidence="2">Uncharacterized protein</fullName>
    </submittedName>
</protein>
<accession>A0A8F5V670</accession>
<feature type="transmembrane region" description="Helical" evidence="1">
    <location>
        <begin position="6"/>
        <end position="25"/>
    </location>
</feature>